<proteinExistence type="predicted"/>
<evidence type="ECO:0000313" key="2">
    <source>
        <dbReference type="Proteomes" id="UP000030762"/>
    </source>
</evidence>
<sequence length="447" mass="49971">MNRNILLFRSAAAILCLATVPLDMTPSSGLNRLVAERRSLLLSSILALESLWLVHVIHDMLLPLAATWRQFPMACIVWLVIVLLDQCAPLDLSVTLHRQCYAVNMDYMTYCSSGTVRVGHWDRCMLLLSILGSVVAASLVSRHRVSANMAPKRPSAIFPPRAPSTLTASPTTRPMVVIDAIMCGIVPLRWHGTQYLFDLKVWLWLRVDELETTDKPSPILPFSAPTLPTQTTQPNWDWPSLLGMRSVQRLLGLLGIVYTGITLWSNTTYLNVLETALANDYGWAGFNATGMHAFLANTFNRQLLTSTDASIALHGPAFGDPLQSYNSSATSVAWYPTVARRYLFNASAPLHELVAGLRAMHPCQMPWMFTQYCWLDLDRTWEMASTSQRQARCAALSQHNGARYLETSLRNLQDWTVWRSCWGTSFDIGIGNDLAASVPGRLWLQHP</sequence>
<dbReference type="InParanoid" id="T0Q041"/>
<dbReference type="RefSeq" id="XP_008619854.1">
    <property type="nucleotide sequence ID" value="XM_008621632.1"/>
</dbReference>
<gene>
    <name evidence="1" type="ORF">SDRG_15459</name>
</gene>
<evidence type="ECO:0000313" key="1">
    <source>
        <dbReference type="EMBL" id="EQC26730.1"/>
    </source>
</evidence>
<reference evidence="1 2" key="1">
    <citation type="submission" date="2012-04" db="EMBL/GenBank/DDBJ databases">
        <title>The Genome Sequence of Saprolegnia declina VS20.</title>
        <authorList>
            <consortium name="The Broad Institute Genome Sequencing Platform"/>
            <person name="Russ C."/>
            <person name="Nusbaum C."/>
            <person name="Tyler B."/>
            <person name="van West P."/>
            <person name="Dieguez-Uribeondo J."/>
            <person name="de Bruijn I."/>
            <person name="Tripathy S."/>
            <person name="Jiang R."/>
            <person name="Young S.K."/>
            <person name="Zeng Q."/>
            <person name="Gargeya S."/>
            <person name="Fitzgerald M."/>
            <person name="Haas B."/>
            <person name="Abouelleil A."/>
            <person name="Alvarado L."/>
            <person name="Arachchi H.M."/>
            <person name="Berlin A."/>
            <person name="Chapman S.B."/>
            <person name="Goldberg J."/>
            <person name="Griggs A."/>
            <person name="Gujja S."/>
            <person name="Hansen M."/>
            <person name="Howarth C."/>
            <person name="Imamovic A."/>
            <person name="Larimer J."/>
            <person name="McCowen C."/>
            <person name="Montmayeur A."/>
            <person name="Murphy C."/>
            <person name="Neiman D."/>
            <person name="Pearson M."/>
            <person name="Priest M."/>
            <person name="Roberts A."/>
            <person name="Saif S."/>
            <person name="Shea T."/>
            <person name="Sisk P."/>
            <person name="Sykes S."/>
            <person name="Wortman J."/>
            <person name="Nusbaum C."/>
            <person name="Birren B."/>
        </authorList>
    </citation>
    <scope>NUCLEOTIDE SEQUENCE [LARGE SCALE GENOMIC DNA]</scope>
    <source>
        <strain evidence="1 2">VS20</strain>
    </source>
</reference>
<dbReference type="OrthoDB" id="10568877at2759"/>
<name>T0Q041_SAPDV</name>
<dbReference type="Proteomes" id="UP000030762">
    <property type="component" value="Unassembled WGS sequence"/>
</dbReference>
<dbReference type="EMBL" id="JH767223">
    <property type="protein sequence ID" value="EQC26730.1"/>
    <property type="molecule type" value="Genomic_DNA"/>
</dbReference>
<dbReference type="VEuPathDB" id="FungiDB:SDRG_15459"/>
<protein>
    <submittedName>
        <fullName evidence="1">Uncharacterized protein</fullName>
    </submittedName>
</protein>
<dbReference type="AlphaFoldDB" id="T0Q041"/>
<keyword evidence="2" id="KW-1185">Reference proteome</keyword>
<dbReference type="GeneID" id="19956186"/>
<organism evidence="1 2">
    <name type="scientific">Saprolegnia diclina (strain VS20)</name>
    <dbReference type="NCBI Taxonomy" id="1156394"/>
    <lineage>
        <taxon>Eukaryota</taxon>
        <taxon>Sar</taxon>
        <taxon>Stramenopiles</taxon>
        <taxon>Oomycota</taxon>
        <taxon>Saprolegniomycetes</taxon>
        <taxon>Saprolegniales</taxon>
        <taxon>Saprolegniaceae</taxon>
        <taxon>Saprolegnia</taxon>
    </lineage>
</organism>
<accession>T0Q041</accession>